<dbReference type="PANTHER" id="PTHR43798:SF33">
    <property type="entry name" value="HYDROLASE, PUTATIVE (AFU_ORTHOLOGUE AFUA_2G14860)-RELATED"/>
    <property type="match status" value="1"/>
</dbReference>
<dbReference type="GO" id="GO:0016787">
    <property type="term" value="F:hydrolase activity"/>
    <property type="evidence" value="ECO:0007669"/>
    <property type="project" value="UniProtKB-KW"/>
</dbReference>
<dbReference type="Proteomes" id="UP000316639">
    <property type="component" value="Unassembled WGS sequence"/>
</dbReference>
<evidence type="ECO:0000313" key="3">
    <source>
        <dbReference type="Proteomes" id="UP000316639"/>
    </source>
</evidence>
<feature type="domain" description="AB hydrolase-1" evidence="1">
    <location>
        <begin position="26"/>
        <end position="272"/>
    </location>
</feature>
<organism evidence="2 3">
    <name type="scientific">Lentzea tibetensis</name>
    <dbReference type="NCBI Taxonomy" id="2591470"/>
    <lineage>
        <taxon>Bacteria</taxon>
        <taxon>Bacillati</taxon>
        <taxon>Actinomycetota</taxon>
        <taxon>Actinomycetes</taxon>
        <taxon>Pseudonocardiales</taxon>
        <taxon>Pseudonocardiaceae</taxon>
        <taxon>Lentzea</taxon>
    </lineage>
</organism>
<dbReference type="GO" id="GO:0016020">
    <property type="term" value="C:membrane"/>
    <property type="evidence" value="ECO:0007669"/>
    <property type="project" value="TreeGrafter"/>
</dbReference>
<dbReference type="InterPro" id="IPR000073">
    <property type="entry name" value="AB_hydrolase_1"/>
</dbReference>
<dbReference type="SUPFAM" id="SSF53474">
    <property type="entry name" value="alpha/beta-Hydrolases"/>
    <property type="match status" value="1"/>
</dbReference>
<name>A0A563EFM6_9PSEU</name>
<dbReference type="RefSeq" id="WP_146360837.1">
    <property type="nucleotide sequence ID" value="NZ_VOBR01000053.1"/>
</dbReference>
<comment type="caution">
    <text evidence="2">The sequence shown here is derived from an EMBL/GenBank/DDBJ whole genome shotgun (WGS) entry which is preliminary data.</text>
</comment>
<dbReference type="Gene3D" id="3.40.50.1820">
    <property type="entry name" value="alpha/beta hydrolase"/>
    <property type="match status" value="1"/>
</dbReference>
<dbReference type="EMBL" id="VOBR01000053">
    <property type="protein sequence ID" value="TWP44268.1"/>
    <property type="molecule type" value="Genomic_DNA"/>
</dbReference>
<reference evidence="2 3" key="1">
    <citation type="submission" date="2019-07" db="EMBL/GenBank/DDBJ databases">
        <title>Lentzea xizangensis sp. nov., isolated from Qinghai-Tibetan Plateau Soils.</title>
        <authorList>
            <person name="Huang J."/>
        </authorList>
    </citation>
    <scope>NUCLEOTIDE SEQUENCE [LARGE SCALE GENOMIC DNA]</scope>
    <source>
        <strain evidence="2 3">FXJ1.1311</strain>
    </source>
</reference>
<dbReference type="PANTHER" id="PTHR43798">
    <property type="entry name" value="MONOACYLGLYCEROL LIPASE"/>
    <property type="match status" value="1"/>
</dbReference>
<evidence type="ECO:0000313" key="2">
    <source>
        <dbReference type="EMBL" id="TWP44268.1"/>
    </source>
</evidence>
<dbReference type="Pfam" id="PF12697">
    <property type="entry name" value="Abhydrolase_6"/>
    <property type="match status" value="1"/>
</dbReference>
<keyword evidence="3" id="KW-1185">Reference proteome</keyword>
<proteinExistence type="predicted"/>
<dbReference type="InterPro" id="IPR050266">
    <property type="entry name" value="AB_hydrolase_sf"/>
</dbReference>
<evidence type="ECO:0000259" key="1">
    <source>
        <dbReference type="Pfam" id="PF12697"/>
    </source>
</evidence>
<gene>
    <name evidence="2" type="ORF">FKR81_41405</name>
</gene>
<accession>A0A563EFM6</accession>
<protein>
    <submittedName>
        <fullName evidence="2">Alpha/beta hydrolase</fullName>
    </submittedName>
</protein>
<dbReference type="AlphaFoldDB" id="A0A563EFM6"/>
<dbReference type="OrthoDB" id="5172953at2"/>
<dbReference type="InterPro" id="IPR029058">
    <property type="entry name" value="AB_hydrolase_fold"/>
</dbReference>
<sequence>MREHEVISADGTKIRVWRTDAEGTAVLLCPGVGSGPESWPTLTDEAAVVSWYMRGTMGSDRPDDEKRIKLADHVADAIATLDDAKIERCVVMGWSMGVTVAAELARRYPERVSGLLLVAGAPGDSFDAMLPVVPAKLRRTLSVTGTKMLQAAGPLLDTVLHRMPVTDVTTFVLRHAGVIKPSSDPEDVKAAIAPFLQHDWRWYFTLALALGTTPRQDLSALRVPITVLAAEDDVLATAESMAEPVGPLPQARFRLLPCSHYLPLEAPEVVLAELRLLHQRVEAVEWAVADVFTQVSRTRT</sequence>
<keyword evidence="2" id="KW-0378">Hydrolase</keyword>